<keyword evidence="3" id="KW-1185">Reference proteome</keyword>
<name>A0ABP0UEK7_9BRYO</name>
<gene>
    <name evidence="2" type="ORF">CSSPTR1EN2_LOCUS13517</name>
</gene>
<dbReference type="EMBL" id="OZ019894">
    <property type="protein sequence ID" value="CAK9216531.1"/>
    <property type="molecule type" value="Genomic_DNA"/>
</dbReference>
<sequence length="281" mass="31187">MRPKSYSANKALGGGKELSWMDQMCLKIETYCELGEPGRGPTLLMQEMEMQFNSLGSGLRKLANEANDFVQELLMPPTFLNDNGEATEKGVDLKKQCNVGIVHGQKKNVEQPTAAPLNFVDGACIEISAHAEAKEDSCHSGMLNLASMEEQSSLHSEGSFEVTWDWPQEPFELSQEAETEQQLLQDVGEASCSSVQLPEAALEASRSVKDESSTDAKDIQDPIEMVEGEDQLAIRLNKKEEPKKLRQPSMSSSSLDGWESSDVFICEEIIEPDSWHDWELL</sequence>
<dbReference type="Proteomes" id="UP001497512">
    <property type="component" value="Chromosome 2"/>
</dbReference>
<feature type="region of interest" description="Disordered" evidence="1">
    <location>
        <begin position="237"/>
        <end position="257"/>
    </location>
</feature>
<accession>A0ABP0UEK7</accession>
<proteinExistence type="predicted"/>
<evidence type="ECO:0000313" key="2">
    <source>
        <dbReference type="EMBL" id="CAK9216531.1"/>
    </source>
</evidence>
<protein>
    <submittedName>
        <fullName evidence="2">Uncharacterized protein</fullName>
    </submittedName>
</protein>
<reference evidence="2" key="1">
    <citation type="submission" date="2024-02" db="EMBL/GenBank/DDBJ databases">
        <authorList>
            <consortium name="ELIXIR-Norway"/>
            <consortium name="Elixir Norway"/>
        </authorList>
    </citation>
    <scope>NUCLEOTIDE SEQUENCE</scope>
</reference>
<evidence type="ECO:0000313" key="3">
    <source>
        <dbReference type="Proteomes" id="UP001497512"/>
    </source>
</evidence>
<evidence type="ECO:0000256" key="1">
    <source>
        <dbReference type="SAM" id="MobiDB-lite"/>
    </source>
</evidence>
<organism evidence="2 3">
    <name type="scientific">Sphagnum troendelagicum</name>
    <dbReference type="NCBI Taxonomy" id="128251"/>
    <lineage>
        <taxon>Eukaryota</taxon>
        <taxon>Viridiplantae</taxon>
        <taxon>Streptophyta</taxon>
        <taxon>Embryophyta</taxon>
        <taxon>Bryophyta</taxon>
        <taxon>Sphagnophytina</taxon>
        <taxon>Sphagnopsida</taxon>
        <taxon>Sphagnales</taxon>
        <taxon>Sphagnaceae</taxon>
        <taxon>Sphagnum</taxon>
    </lineage>
</organism>